<dbReference type="EMBL" id="CP011129">
    <property type="protein sequence ID" value="ALN78238.1"/>
    <property type="molecule type" value="Genomic_DNA"/>
</dbReference>
<dbReference type="KEGG" id="lab:LA76x_0076"/>
<dbReference type="AlphaFoldDB" id="A0A0S2F3Y5"/>
<sequence length="147" mass="16061">MIKTEIGTRGHPAILPQGRRMRCGRLWRLRDGRTTRARANPPLPPFSKGRGLLLEDVAVMFVRARTVWVTPCLTVHPRRAALDAPTRAVVDESRRSDGLSDPTSSQKQIPPLKGGRGICSLLSPLAPHLSLLASAAPSQPPTHLKPF</sequence>
<reference evidence="2 3" key="1">
    <citation type="journal article" date="2015" name="BMC Genomics">
        <title>Comparative genomics and metabolic profiling of the genus Lysobacter.</title>
        <authorList>
            <person name="de Bruijn I."/>
            <person name="Cheng X."/>
            <person name="de Jager V."/>
            <person name="Exposito R.G."/>
            <person name="Watrous J."/>
            <person name="Patel N."/>
            <person name="Postma J."/>
            <person name="Dorrestein P.C."/>
            <person name="Kobayashi D."/>
            <person name="Raaijmakers J.M."/>
        </authorList>
    </citation>
    <scope>NUCLEOTIDE SEQUENCE [LARGE SCALE GENOMIC DNA]</scope>
    <source>
        <strain evidence="2 3">76</strain>
    </source>
</reference>
<dbReference type="Proteomes" id="UP000060787">
    <property type="component" value="Chromosome"/>
</dbReference>
<dbReference type="STRING" id="84531.LA76x_0076"/>
<keyword evidence="3" id="KW-1185">Reference proteome</keyword>
<proteinExistence type="predicted"/>
<gene>
    <name evidence="2" type="ORF">LA76x_0076</name>
</gene>
<name>A0A0S2F3Y5_LYSAN</name>
<accession>A0A0S2F3Y5</accession>
<organism evidence="2 3">
    <name type="scientific">Lysobacter antibioticus</name>
    <dbReference type="NCBI Taxonomy" id="84531"/>
    <lineage>
        <taxon>Bacteria</taxon>
        <taxon>Pseudomonadati</taxon>
        <taxon>Pseudomonadota</taxon>
        <taxon>Gammaproteobacteria</taxon>
        <taxon>Lysobacterales</taxon>
        <taxon>Lysobacteraceae</taxon>
        <taxon>Lysobacter</taxon>
    </lineage>
</organism>
<feature type="compositionally biased region" description="Basic and acidic residues" evidence="1">
    <location>
        <begin position="89"/>
        <end position="98"/>
    </location>
</feature>
<evidence type="ECO:0000313" key="2">
    <source>
        <dbReference type="EMBL" id="ALN78238.1"/>
    </source>
</evidence>
<feature type="region of interest" description="Disordered" evidence="1">
    <location>
        <begin position="83"/>
        <end position="113"/>
    </location>
</feature>
<evidence type="ECO:0000256" key="1">
    <source>
        <dbReference type="SAM" id="MobiDB-lite"/>
    </source>
</evidence>
<evidence type="ECO:0000313" key="3">
    <source>
        <dbReference type="Proteomes" id="UP000060787"/>
    </source>
</evidence>
<protein>
    <submittedName>
        <fullName evidence="2">Uncharacterized protein</fullName>
    </submittedName>
</protein>